<protein>
    <submittedName>
        <fullName evidence="1">Uncharacterized protein</fullName>
    </submittedName>
</protein>
<organism evidence="1">
    <name type="scientific">marine metagenome</name>
    <dbReference type="NCBI Taxonomy" id="408172"/>
    <lineage>
        <taxon>unclassified sequences</taxon>
        <taxon>metagenomes</taxon>
        <taxon>ecological metagenomes</taxon>
    </lineage>
</organism>
<feature type="non-terminal residue" evidence="1">
    <location>
        <position position="1"/>
    </location>
</feature>
<proteinExistence type="predicted"/>
<reference evidence="1" key="1">
    <citation type="submission" date="2018-05" db="EMBL/GenBank/DDBJ databases">
        <authorList>
            <person name="Lanie J.A."/>
            <person name="Ng W.-L."/>
            <person name="Kazmierczak K.M."/>
            <person name="Andrzejewski T.M."/>
            <person name="Davidsen T.M."/>
            <person name="Wayne K.J."/>
            <person name="Tettelin H."/>
            <person name="Glass J.I."/>
            <person name="Rusch D."/>
            <person name="Podicherti R."/>
            <person name="Tsui H.-C.T."/>
            <person name="Winkler M.E."/>
        </authorList>
    </citation>
    <scope>NUCLEOTIDE SEQUENCE</scope>
</reference>
<accession>A0A382W1M9</accession>
<evidence type="ECO:0000313" key="1">
    <source>
        <dbReference type="EMBL" id="SVD52722.1"/>
    </source>
</evidence>
<sequence length="152" mass="16571">RRGFKADDSVVTAIPSEAPHNINDHASTTGVGVLTTIAGTISQPGANSIYCKAPIFIVLGPEHAQTLHRDGWTIESMQQDIWQRSRIPIDRVSEENQVSYAEMERPLIDGHYHLTQTPDDILIVVAGGPGKHSAYIPPFGFTTACSVRVAHM</sequence>
<dbReference type="AlphaFoldDB" id="A0A382W1M9"/>
<name>A0A382W1M9_9ZZZZ</name>
<dbReference type="EMBL" id="UINC01156353">
    <property type="protein sequence ID" value="SVD52722.1"/>
    <property type="molecule type" value="Genomic_DNA"/>
</dbReference>
<gene>
    <name evidence="1" type="ORF">METZ01_LOCUS405576</name>
</gene>